<gene>
    <name evidence="2" type="ORF">KQI89_09190</name>
</gene>
<evidence type="ECO:0000313" key="3">
    <source>
        <dbReference type="Proteomes" id="UP000736583"/>
    </source>
</evidence>
<dbReference type="InterPro" id="IPR050248">
    <property type="entry name" value="Polysacc_deacetylase_ArnD"/>
</dbReference>
<proteinExistence type="predicted"/>
<evidence type="ECO:0000259" key="1">
    <source>
        <dbReference type="PROSITE" id="PS51677"/>
    </source>
</evidence>
<dbReference type="SUPFAM" id="SSF88713">
    <property type="entry name" value="Glycoside hydrolase/deacetylase"/>
    <property type="match status" value="1"/>
</dbReference>
<dbReference type="InterPro" id="IPR002509">
    <property type="entry name" value="NODB_dom"/>
</dbReference>
<feature type="domain" description="NodB homology" evidence="1">
    <location>
        <begin position="23"/>
        <end position="214"/>
    </location>
</feature>
<comment type="caution">
    <text evidence="2">The sequence shown here is derived from an EMBL/GenBank/DDBJ whole genome shotgun (WGS) entry which is preliminary data.</text>
</comment>
<reference evidence="2 3" key="1">
    <citation type="submission" date="2021-06" db="EMBL/GenBank/DDBJ databases">
        <authorList>
            <person name="Sun Q."/>
            <person name="Li D."/>
        </authorList>
    </citation>
    <scope>NUCLEOTIDE SEQUENCE [LARGE SCALE GENOMIC DNA]</scope>
    <source>
        <strain evidence="2 3">MSJ-4</strain>
    </source>
</reference>
<dbReference type="PANTHER" id="PTHR10587">
    <property type="entry name" value="GLYCOSYL TRANSFERASE-RELATED"/>
    <property type="match status" value="1"/>
</dbReference>
<dbReference type="CDD" id="cd10944">
    <property type="entry name" value="CE4_SmPgdA_like"/>
    <property type="match status" value="1"/>
</dbReference>
<accession>A0ABS6F0X2</accession>
<dbReference type="InterPro" id="IPR011330">
    <property type="entry name" value="Glyco_hydro/deAcase_b/a-brl"/>
</dbReference>
<dbReference type="PANTHER" id="PTHR10587:SF125">
    <property type="entry name" value="POLYSACCHARIDE DEACETYLASE YHEN-RELATED"/>
    <property type="match status" value="1"/>
</dbReference>
<dbReference type="Proteomes" id="UP000736583">
    <property type="component" value="Unassembled WGS sequence"/>
</dbReference>
<evidence type="ECO:0000313" key="2">
    <source>
        <dbReference type="EMBL" id="MBU5591941.1"/>
    </source>
</evidence>
<keyword evidence="3" id="KW-1185">Reference proteome</keyword>
<organism evidence="2 3">
    <name type="scientific">Clostridium simiarum</name>
    <dbReference type="NCBI Taxonomy" id="2841506"/>
    <lineage>
        <taxon>Bacteria</taxon>
        <taxon>Bacillati</taxon>
        <taxon>Bacillota</taxon>
        <taxon>Clostridia</taxon>
        <taxon>Eubacteriales</taxon>
        <taxon>Clostridiaceae</taxon>
        <taxon>Clostridium</taxon>
    </lineage>
</organism>
<sequence>MKEEIKNETEEKLRDETKNDIKKVVYLTFDDGPRKKICKDILEVLDKYDVKSTFFVVGKEISGREDILKRMYDEGHAIGLHTYSHDAKSIYRSNEGFVSEMLKTQEKVRLVTGHSPNIIRFPWGSTNQYRKLNTKMLDLLHENNLKIYDWNSDTKDGMQPDLSPDRIASNAKKFKKDYPGGIIILMHCNANNENTLKALPKIIEHYKDLGYDFETITDETPEYYHIYKNHN</sequence>
<dbReference type="PROSITE" id="PS51677">
    <property type="entry name" value="NODB"/>
    <property type="match status" value="1"/>
</dbReference>
<protein>
    <submittedName>
        <fullName evidence="2">Polysaccharide deacetylase</fullName>
    </submittedName>
</protein>
<dbReference type="Pfam" id="PF01522">
    <property type="entry name" value="Polysacc_deac_1"/>
    <property type="match status" value="1"/>
</dbReference>
<dbReference type="Gene3D" id="3.20.20.370">
    <property type="entry name" value="Glycoside hydrolase/deacetylase"/>
    <property type="match status" value="1"/>
</dbReference>
<dbReference type="EMBL" id="JAHLQL010000002">
    <property type="protein sequence ID" value="MBU5591941.1"/>
    <property type="molecule type" value="Genomic_DNA"/>
</dbReference>
<name>A0ABS6F0X2_9CLOT</name>